<comment type="caution">
    <text evidence="2">The sequence shown here is derived from an EMBL/GenBank/DDBJ whole genome shotgun (WGS) entry which is preliminary data.</text>
</comment>
<dbReference type="EMBL" id="JAEMGP010000008">
    <property type="protein sequence ID" value="KAG5205608.1"/>
    <property type="molecule type" value="Genomic_DNA"/>
</dbReference>
<dbReference type="AlphaFoldDB" id="A0A835ZZP7"/>
<feature type="compositionally biased region" description="Basic and acidic residues" evidence="1">
    <location>
        <begin position="1"/>
        <end position="11"/>
    </location>
</feature>
<feature type="region of interest" description="Disordered" evidence="1">
    <location>
        <begin position="58"/>
        <end position="107"/>
    </location>
</feature>
<evidence type="ECO:0000313" key="2">
    <source>
        <dbReference type="EMBL" id="KAG5205608.1"/>
    </source>
</evidence>
<gene>
    <name evidence="2" type="ORF">JEQ12_018858</name>
</gene>
<dbReference type="Proteomes" id="UP000664991">
    <property type="component" value="Unassembled WGS sequence"/>
</dbReference>
<evidence type="ECO:0000313" key="3">
    <source>
        <dbReference type="Proteomes" id="UP000664991"/>
    </source>
</evidence>
<accession>A0A835ZZP7</accession>
<protein>
    <submittedName>
        <fullName evidence="2">Uncharacterized protein</fullName>
    </submittedName>
</protein>
<sequence length="227" mass="25225">MEVSPERDRLPSRSPSNPERAPSRPPRVRRWRCASPRLCAPLWVGAVTFPERFSGQPGFNGSAFQTSREDWPRPLAAPQRPWSPREPQLPLLRHGTHESGGSRAPACWHGLPSGDPGVESDGSASPRPCGLVWNFTPLALKIPWDLLYSPPFYRFLRCSKPQKFEIPSTSHLKLLSQSIQILPLSSEIFKTLIPKRPAPSPPLPSVPSGIPLDACSKYLLAPEEIHL</sequence>
<feature type="region of interest" description="Disordered" evidence="1">
    <location>
        <begin position="1"/>
        <end position="29"/>
    </location>
</feature>
<organism evidence="2 3">
    <name type="scientific">Ovis aries</name>
    <name type="common">Sheep</name>
    <dbReference type="NCBI Taxonomy" id="9940"/>
    <lineage>
        <taxon>Eukaryota</taxon>
        <taxon>Metazoa</taxon>
        <taxon>Chordata</taxon>
        <taxon>Craniata</taxon>
        <taxon>Vertebrata</taxon>
        <taxon>Euteleostomi</taxon>
        <taxon>Mammalia</taxon>
        <taxon>Eutheria</taxon>
        <taxon>Laurasiatheria</taxon>
        <taxon>Artiodactyla</taxon>
        <taxon>Ruminantia</taxon>
        <taxon>Pecora</taxon>
        <taxon>Bovidae</taxon>
        <taxon>Caprinae</taxon>
        <taxon>Ovis</taxon>
    </lineage>
</organism>
<proteinExistence type="predicted"/>
<name>A0A835ZZP7_SHEEP</name>
<evidence type="ECO:0000256" key="1">
    <source>
        <dbReference type="SAM" id="MobiDB-lite"/>
    </source>
</evidence>
<reference evidence="2 3" key="1">
    <citation type="submission" date="2020-12" db="EMBL/GenBank/DDBJ databases">
        <title>De novo assembly of Tibetan sheep genome.</title>
        <authorList>
            <person name="Li X."/>
        </authorList>
    </citation>
    <scope>NUCLEOTIDE SEQUENCE [LARGE SCALE GENOMIC DNA]</scope>
    <source>
        <tissue evidence="2">Heart</tissue>
    </source>
</reference>